<organism evidence="1 2">
    <name type="scientific">Trifolium medium</name>
    <dbReference type="NCBI Taxonomy" id="97028"/>
    <lineage>
        <taxon>Eukaryota</taxon>
        <taxon>Viridiplantae</taxon>
        <taxon>Streptophyta</taxon>
        <taxon>Embryophyta</taxon>
        <taxon>Tracheophyta</taxon>
        <taxon>Spermatophyta</taxon>
        <taxon>Magnoliopsida</taxon>
        <taxon>eudicotyledons</taxon>
        <taxon>Gunneridae</taxon>
        <taxon>Pentapetalae</taxon>
        <taxon>rosids</taxon>
        <taxon>fabids</taxon>
        <taxon>Fabales</taxon>
        <taxon>Fabaceae</taxon>
        <taxon>Papilionoideae</taxon>
        <taxon>50 kb inversion clade</taxon>
        <taxon>NPAAA clade</taxon>
        <taxon>Hologalegina</taxon>
        <taxon>IRL clade</taxon>
        <taxon>Trifolieae</taxon>
        <taxon>Trifolium</taxon>
    </lineage>
</organism>
<comment type="caution">
    <text evidence="1">The sequence shown here is derived from an EMBL/GenBank/DDBJ whole genome shotgun (WGS) entry which is preliminary data.</text>
</comment>
<evidence type="ECO:0000313" key="1">
    <source>
        <dbReference type="EMBL" id="MCI70774.1"/>
    </source>
</evidence>
<dbReference type="EMBL" id="LXQA010782730">
    <property type="protein sequence ID" value="MCI70774.1"/>
    <property type="molecule type" value="Genomic_DNA"/>
</dbReference>
<sequence length="41" mass="4667">TPSSSWPFDPEVEKTTRAIRKAVRLAKEAARVAELEQRGRE</sequence>
<keyword evidence="2" id="KW-1185">Reference proteome</keyword>
<dbReference type="AlphaFoldDB" id="A0A392UDI4"/>
<reference evidence="1 2" key="1">
    <citation type="journal article" date="2018" name="Front. Plant Sci.">
        <title>Red Clover (Trifolium pratense) and Zigzag Clover (T. medium) - A Picture of Genomic Similarities and Differences.</title>
        <authorList>
            <person name="Dluhosova J."/>
            <person name="Istvanek J."/>
            <person name="Nedelnik J."/>
            <person name="Repkova J."/>
        </authorList>
    </citation>
    <scope>NUCLEOTIDE SEQUENCE [LARGE SCALE GENOMIC DNA]</scope>
    <source>
        <strain evidence="2">cv. 10/8</strain>
        <tissue evidence="1">Leaf</tissue>
    </source>
</reference>
<protein>
    <submittedName>
        <fullName evidence="1">Uncharacterized protein</fullName>
    </submittedName>
</protein>
<dbReference type="Proteomes" id="UP000265520">
    <property type="component" value="Unassembled WGS sequence"/>
</dbReference>
<evidence type="ECO:0000313" key="2">
    <source>
        <dbReference type="Proteomes" id="UP000265520"/>
    </source>
</evidence>
<proteinExistence type="predicted"/>
<accession>A0A392UDI4</accession>
<name>A0A392UDI4_9FABA</name>
<feature type="non-terminal residue" evidence="1">
    <location>
        <position position="1"/>
    </location>
</feature>